<dbReference type="EMBL" id="JACGWK010001486">
    <property type="protein sequence ID" value="KAL0287498.1"/>
    <property type="molecule type" value="Genomic_DNA"/>
</dbReference>
<feature type="region of interest" description="Disordered" evidence="1">
    <location>
        <begin position="1"/>
        <end position="34"/>
    </location>
</feature>
<dbReference type="AlphaFoldDB" id="A0AAW2J1T9"/>
<dbReference type="InterPro" id="IPR015943">
    <property type="entry name" value="WD40/YVTN_repeat-like_dom_sf"/>
</dbReference>
<dbReference type="PANTHER" id="PTHR19855">
    <property type="entry name" value="WD40 REPEAT PROTEIN 12, 37"/>
    <property type="match status" value="1"/>
</dbReference>
<gene>
    <name evidence="2" type="ORF">Sangu_2688800</name>
</gene>
<dbReference type="InterPro" id="IPR036322">
    <property type="entry name" value="WD40_repeat_dom_sf"/>
</dbReference>
<sequence length="449" mass="49591">MSTSSSEEVEGGDGGGGGGGGEFEGPSSRRRMMRSSNGVWPAPFVEALAFQVAADASLIVGRLAAAQALFNVFQVCSTWRAVSRSELLWQNLTRRIWNVGHLAHNTWREEYIYRHRTASNFRSRRCVYSNIHIPIDHNNNNNDGLSCRRLALSDHHLAAGFSDGAVHLFHLLSRLHLSTFYPHYRDRIGRFSSSVSGIILSDVCLVFATLDGDIHSTVIDVGITPLRRAHMGDVVNDGVLVDFTGSNQWWVGLYAGVPGRAFHIWNIETEELVFIGGTLTDPEAVIGWHLLTEMTDLIGRVRVTSHENAVACTSLRVIVFDLANQIVLGEQDFRRGITVASFDANNESTLITDSRGTASMRRVVDLEEICRFTIRGASQQRGRILGCVNGGYGVVFGGGVIRVWEIEHGGYLYSFRERIGECNALAADDSYVAACSPHGILHLWDFRAQ</sequence>
<evidence type="ECO:0000256" key="1">
    <source>
        <dbReference type="SAM" id="MobiDB-lite"/>
    </source>
</evidence>
<dbReference type="InterPro" id="IPR036047">
    <property type="entry name" value="F-box-like_dom_sf"/>
</dbReference>
<organism evidence="2">
    <name type="scientific">Sesamum angustifolium</name>
    <dbReference type="NCBI Taxonomy" id="2727405"/>
    <lineage>
        <taxon>Eukaryota</taxon>
        <taxon>Viridiplantae</taxon>
        <taxon>Streptophyta</taxon>
        <taxon>Embryophyta</taxon>
        <taxon>Tracheophyta</taxon>
        <taxon>Spermatophyta</taxon>
        <taxon>Magnoliopsida</taxon>
        <taxon>eudicotyledons</taxon>
        <taxon>Gunneridae</taxon>
        <taxon>Pentapetalae</taxon>
        <taxon>asterids</taxon>
        <taxon>lamiids</taxon>
        <taxon>Lamiales</taxon>
        <taxon>Pedaliaceae</taxon>
        <taxon>Sesamum</taxon>
    </lineage>
</organism>
<reference evidence="2" key="2">
    <citation type="journal article" date="2024" name="Plant">
        <title>Genomic evolution and insights into agronomic trait innovations of Sesamum species.</title>
        <authorList>
            <person name="Miao H."/>
            <person name="Wang L."/>
            <person name="Qu L."/>
            <person name="Liu H."/>
            <person name="Sun Y."/>
            <person name="Le M."/>
            <person name="Wang Q."/>
            <person name="Wei S."/>
            <person name="Zheng Y."/>
            <person name="Lin W."/>
            <person name="Duan Y."/>
            <person name="Cao H."/>
            <person name="Xiong S."/>
            <person name="Wang X."/>
            <person name="Wei L."/>
            <person name="Li C."/>
            <person name="Ma Q."/>
            <person name="Ju M."/>
            <person name="Zhao R."/>
            <person name="Li G."/>
            <person name="Mu C."/>
            <person name="Tian Q."/>
            <person name="Mei H."/>
            <person name="Zhang T."/>
            <person name="Gao T."/>
            <person name="Zhang H."/>
        </authorList>
    </citation>
    <scope>NUCLEOTIDE SEQUENCE</scope>
    <source>
        <strain evidence="2">G01</strain>
    </source>
</reference>
<evidence type="ECO:0000313" key="2">
    <source>
        <dbReference type="EMBL" id="KAL0287498.1"/>
    </source>
</evidence>
<accession>A0AAW2J1T9</accession>
<protein>
    <submittedName>
        <fullName evidence="2">Transcriptional regulator STERILE APETALA</fullName>
    </submittedName>
</protein>
<dbReference type="SUPFAM" id="SSF81383">
    <property type="entry name" value="F-box domain"/>
    <property type="match status" value="1"/>
</dbReference>
<reference evidence="2" key="1">
    <citation type="submission" date="2020-06" db="EMBL/GenBank/DDBJ databases">
        <authorList>
            <person name="Li T."/>
            <person name="Hu X."/>
            <person name="Zhang T."/>
            <person name="Song X."/>
            <person name="Zhang H."/>
            <person name="Dai N."/>
            <person name="Sheng W."/>
            <person name="Hou X."/>
            <person name="Wei L."/>
        </authorList>
    </citation>
    <scope>NUCLEOTIDE SEQUENCE</scope>
    <source>
        <strain evidence="2">G01</strain>
        <tissue evidence="2">Leaf</tissue>
    </source>
</reference>
<comment type="caution">
    <text evidence="2">The sequence shown here is derived from an EMBL/GenBank/DDBJ whole genome shotgun (WGS) entry which is preliminary data.</text>
</comment>
<dbReference type="Gene3D" id="1.20.1280.50">
    <property type="match status" value="1"/>
</dbReference>
<dbReference type="SUPFAM" id="SSF50978">
    <property type="entry name" value="WD40 repeat-like"/>
    <property type="match status" value="1"/>
</dbReference>
<name>A0AAW2J1T9_9LAMI</name>
<dbReference type="PANTHER" id="PTHR19855:SF31">
    <property type="entry name" value="TRANSCRIPTIONAL REGULATOR STERILE APETALA"/>
    <property type="match status" value="1"/>
</dbReference>
<proteinExistence type="predicted"/>
<dbReference type="Gene3D" id="2.130.10.10">
    <property type="entry name" value="YVTN repeat-like/Quinoprotein amine dehydrogenase"/>
    <property type="match status" value="1"/>
</dbReference>
<feature type="compositionally biased region" description="Gly residues" evidence="1">
    <location>
        <begin position="12"/>
        <end position="23"/>
    </location>
</feature>